<dbReference type="Proteomes" id="UP001652621">
    <property type="component" value="Unplaced"/>
</dbReference>
<reference evidence="3" key="1">
    <citation type="submission" date="2025-08" db="UniProtKB">
        <authorList>
            <consortium name="RefSeq"/>
        </authorList>
    </citation>
    <scope>IDENTIFICATION</scope>
    <source>
        <strain evidence="3">Aabys</strain>
        <tissue evidence="3">Whole body</tissue>
    </source>
</reference>
<dbReference type="GeneID" id="105261619"/>
<dbReference type="InterPro" id="IPR002110">
    <property type="entry name" value="Ankyrin_rpt"/>
</dbReference>
<dbReference type="Pfam" id="PF12796">
    <property type="entry name" value="Ank_2"/>
    <property type="match status" value="1"/>
</dbReference>
<evidence type="ECO:0000313" key="2">
    <source>
        <dbReference type="Proteomes" id="UP001652621"/>
    </source>
</evidence>
<dbReference type="SMART" id="SM00248">
    <property type="entry name" value="ANK"/>
    <property type="match status" value="4"/>
</dbReference>
<evidence type="ECO:0000313" key="3">
    <source>
        <dbReference type="RefSeq" id="XP_058981799.1"/>
    </source>
</evidence>
<name>A0ABM3V7Q0_MUSDO</name>
<proteinExistence type="predicted"/>
<sequence length="233" mass="27027">MLVAVFHLTLYVQIFGKCGNMADLNQQLKVAFKNFACDMILVGRNARRENLLHYACQHNLHFLIEPFVMQGYALCQQDIEGHTALHVAIIKGHDNCLKEFLRLFERCKCLHEDHPLKRNIVRLFFIYSHRGYTVLHEAVRDRGNIPFPYIRGMLEFALELQLDFQDMEILGSGDTLLHLIVQHNRLELAQIVCQRIPELLERPNYAGTVPMDVARITPEMQSLLKNAIYTGRK</sequence>
<protein>
    <submittedName>
        <fullName evidence="3">Nuclear factor NF-kappa-B p105 subunit isoform X1</fullName>
    </submittedName>
</protein>
<organism evidence="2 3">
    <name type="scientific">Musca domestica</name>
    <name type="common">House fly</name>
    <dbReference type="NCBI Taxonomy" id="7370"/>
    <lineage>
        <taxon>Eukaryota</taxon>
        <taxon>Metazoa</taxon>
        <taxon>Ecdysozoa</taxon>
        <taxon>Arthropoda</taxon>
        <taxon>Hexapoda</taxon>
        <taxon>Insecta</taxon>
        <taxon>Pterygota</taxon>
        <taxon>Neoptera</taxon>
        <taxon>Endopterygota</taxon>
        <taxon>Diptera</taxon>
        <taxon>Brachycera</taxon>
        <taxon>Muscomorpha</taxon>
        <taxon>Muscoidea</taxon>
        <taxon>Muscidae</taxon>
        <taxon>Musca</taxon>
    </lineage>
</organism>
<dbReference type="PANTHER" id="PTHR24121">
    <property type="entry name" value="NO MECHANORECEPTOR POTENTIAL C, ISOFORM D-RELATED"/>
    <property type="match status" value="1"/>
</dbReference>
<dbReference type="Gene3D" id="1.25.40.20">
    <property type="entry name" value="Ankyrin repeat-containing domain"/>
    <property type="match status" value="1"/>
</dbReference>
<dbReference type="InterPro" id="IPR036770">
    <property type="entry name" value="Ankyrin_rpt-contain_sf"/>
</dbReference>
<dbReference type="RefSeq" id="XP_058981799.1">
    <property type="nucleotide sequence ID" value="XM_059125816.1"/>
</dbReference>
<dbReference type="PANTHER" id="PTHR24121:SF29">
    <property type="match status" value="1"/>
</dbReference>
<dbReference type="SUPFAM" id="SSF48403">
    <property type="entry name" value="Ankyrin repeat"/>
    <property type="match status" value="1"/>
</dbReference>
<accession>A0ABM3V7Q0</accession>
<evidence type="ECO:0000256" key="1">
    <source>
        <dbReference type="SAM" id="SignalP"/>
    </source>
</evidence>
<keyword evidence="2" id="KW-1185">Reference proteome</keyword>
<gene>
    <name evidence="3" type="primary">LOC105261619</name>
</gene>
<feature type="signal peptide" evidence="1">
    <location>
        <begin position="1"/>
        <end position="16"/>
    </location>
</feature>
<feature type="chain" id="PRO_5046218559" evidence="1">
    <location>
        <begin position="17"/>
        <end position="233"/>
    </location>
</feature>
<keyword evidence="1" id="KW-0732">Signal</keyword>